<dbReference type="CDD" id="cd16320">
    <property type="entry name" value="MraZ_N"/>
    <property type="match status" value="1"/>
</dbReference>
<dbReference type="Gene3D" id="3.40.1550.20">
    <property type="entry name" value="Transcriptional regulator MraZ domain"/>
    <property type="match status" value="1"/>
</dbReference>
<keyword evidence="6 7" id="KW-0804">Transcription</keyword>
<dbReference type="PANTHER" id="PTHR34701:SF1">
    <property type="entry name" value="TRANSCRIPTIONAL REGULATOR MRAZ"/>
    <property type="match status" value="1"/>
</dbReference>
<dbReference type="GO" id="GO:0003700">
    <property type="term" value="F:DNA-binding transcription factor activity"/>
    <property type="evidence" value="ECO:0007669"/>
    <property type="project" value="UniProtKB-UniRule"/>
</dbReference>
<dbReference type="Pfam" id="PF02381">
    <property type="entry name" value="MraZ"/>
    <property type="match status" value="1"/>
</dbReference>
<evidence type="ECO:0000256" key="3">
    <source>
        <dbReference type="ARBA" id="ARBA00022737"/>
    </source>
</evidence>
<keyword evidence="10" id="KW-1185">Reference proteome</keyword>
<accession>A0AAW4KZK0</accession>
<dbReference type="SUPFAM" id="SSF89447">
    <property type="entry name" value="AbrB/MazE/MraZ-like"/>
    <property type="match status" value="1"/>
</dbReference>
<organism evidence="9 10">
    <name type="scientific">Geoanaerobacter pelophilus</name>
    <dbReference type="NCBI Taxonomy" id="60036"/>
    <lineage>
        <taxon>Bacteria</taxon>
        <taxon>Pseudomonadati</taxon>
        <taxon>Thermodesulfobacteriota</taxon>
        <taxon>Desulfuromonadia</taxon>
        <taxon>Geobacterales</taxon>
        <taxon>Geobacteraceae</taxon>
        <taxon>Geoanaerobacter</taxon>
    </lineage>
</organism>
<dbReference type="GO" id="GO:0005737">
    <property type="term" value="C:cytoplasm"/>
    <property type="evidence" value="ECO:0007669"/>
    <property type="project" value="UniProtKB-UniRule"/>
</dbReference>
<comment type="caution">
    <text evidence="9">The sequence shown here is derived from an EMBL/GenBank/DDBJ whole genome shotgun (WGS) entry which is preliminary data.</text>
</comment>
<sequence>MSFAREWPSTIDPKGRTSIPAKFREILVATYGDERFVITKATPVDFGGELGRGLSVYPISEWREIERKINANEGGFPLAQLNSIKRRYLGAADEYTTDKLGRVLVPTALREHAALDRDIIFVGMGNRFDIWSRDTYLRVSEQDEKALPLDSEELASLGI</sequence>
<evidence type="ECO:0000256" key="5">
    <source>
        <dbReference type="ARBA" id="ARBA00023125"/>
    </source>
</evidence>
<dbReference type="InterPro" id="IPR035644">
    <property type="entry name" value="MraZ_C"/>
</dbReference>
<dbReference type="GO" id="GO:0009295">
    <property type="term" value="C:nucleoid"/>
    <property type="evidence" value="ECO:0007669"/>
    <property type="project" value="UniProtKB-SubCell"/>
</dbReference>
<gene>
    <name evidence="7 9" type="primary">mraZ</name>
    <name evidence="9" type="ORF">KI809_05785</name>
</gene>
<evidence type="ECO:0000256" key="2">
    <source>
        <dbReference type="ARBA" id="ARBA00022490"/>
    </source>
</evidence>
<proteinExistence type="inferred from homology"/>
<keyword evidence="4 7" id="KW-0805">Transcription regulation</keyword>
<keyword evidence="3" id="KW-0677">Repeat</keyword>
<evidence type="ECO:0000259" key="8">
    <source>
        <dbReference type="PROSITE" id="PS51740"/>
    </source>
</evidence>
<evidence type="ECO:0000256" key="7">
    <source>
        <dbReference type="HAMAP-Rule" id="MF_01008"/>
    </source>
</evidence>
<dbReference type="GO" id="GO:2000143">
    <property type="term" value="P:negative regulation of DNA-templated transcription initiation"/>
    <property type="evidence" value="ECO:0007669"/>
    <property type="project" value="TreeGrafter"/>
</dbReference>
<feature type="domain" description="SpoVT-AbrB" evidence="8">
    <location>
        <begin position="6"/>
        <end position="61"/>
    </location>
</feature>
<dbReference type="AlphaFoldDB" id="A0AAW4KZK0"/>
<dbReference type="EMBL" id="JAHCVJ010000002">
    <property type="protein sequence ID" value="MBT0663809.1"/>
    <property type="molecule type" value="Genomic_DNA"/>
</dbReference>
<keyword evidence="2 7" id="KW-0963">Cytoplasm</keyword>
<evidence type="ECO:0000256" key="6">
    <source>
        <dbReference type="ARBA" id="ARBA00023163"/>
    </source>
</evidence>
<dbReference type="HAMAP" id="MF_01008">
    <property type="entry name" value="MraZ"/>
    <property type="match status" value="1"/>
</dbReference>
<dbReference type="InterPro" id="IPR035642">
    <property type="entry name" value="MraZ_N"/>
</dbReference>
<dbReference type="CDD" id="cd16321">
    <property type="entry name" value="MraZ_C"/>
    <property type="match status" value="1"/>
</dbReference>
<dbReference type="PANTHER" id="PTHR34701">
    <property type="entry name" value="TRANSCRIPTIONAL REGULATOR MRAZ"/>
    <property type="match status" value="1"/>
</dbReference>
<keyword evidence="5 7" id="KW-0238">DNA-binding</keyword>
<dbReference type="GO" id="GO:0000976">
    <property type="term" value="F:transcription cis-regulatory region binding"/>
    <property type="evidence" value="ECO:0007669"/>
    <property type="project" value="TreeGrafter"/>
</dbReference>
<dbReference type="InterPro" id="IPR007159">
    <property type="entry name" value="SpoVT-AbrB_dom"/>
</dbReference>
<evidence type="ECO:0000256" key="4">
    <source>
        <dbReference type="ARBA" id="ARBA00023015"/>
    </source>
</evidence>
<name>A0AAW4KZK0_9BACT</name>
<dbReference type="InterPro" id="IPR038619">
    <property type="entry name" value="MraZ_sf"/>
</dbReference>
<reference evidence="9 10" key="1">
    <citation type="submission" date="2021-05" db="EMBL/GenBank/DDBJ databases">
        <title>The draft genome of Geobacter pelophilus DSM 12255.</title>
        <authorList>
            <person name="Xu Z."/>
            <person name="Masuda Y."/>
            <person name="Itoh H."/>
            <person name="Senoo K."/>
        </authorList>
    </citation>
    <scope>NUCLEOTIDE SEQUENCE [LARGE SCALE GENOMIC DNA]</scope>
    <source>
        <strain evidence="9 10">DSM 12255</strain>
    </source>
</reference>
<feature type="domain" description="SpoVT-AbrB" evidence="8">
    <location>
        <begin position="92"/>
        <end position="135"/>
    </location>
</feature>
<dbReference type="RefSeq" id="WP_214170594.1">
    <property type="nucleotide sequence ID" value="NZ_JAHCVJ010000002.1"/>
</dbReference>
<evidence type="ECO:0000313" key="10">
    <source>
        <dbReference type="Proteomes" id="UP000811899"/>
    </source>
</evidence>
<protein>
    <recommendedName>
        <fullName evidence="1 7">Transcriptional regulator MraZ</fullName>
    </recommendedName>
</protein>
<dbReference type="InterPro" id="IPR020603">
    <property type="entry name" value="MraZ_dom"/>
</dbReference>
<evidence type="ECO:0000313" key="9">
    <source>
        <dbReference type="EMBL" id="MBT0663809.1"/>
    </source>
</evidence>
<comment type="similarity">
    <text evidence="7">Belongs to the MraZ family.</text>
</comment>
<comment type="subcellular location">
    <subcellularLocation>
        <location evidence="7">Cytoplasm</location>
        <location evidence="7">Nucleoid</location>
    </subcellularLocation>
</comment>
<dbReference type="NCBIfam" id="NF001482">
    <property type="entry name" value="PRK00326.3-4"/>
    <property type="match status" value="1"/>
</dbReference>
<dbReference type="PROSITE" id="PS51740">
    <property type="entry name" value="SPOVT_ABRB"/>
    <property type="match status" value="2"/>
</dbReference>
<comment type="subunit">
    <text evidence="7">Forms oligomers.</text>
</comment>
<dbReference type="Proteomes" id="UP000811899">
    <property type="component" value="Unassembled WGS sequence"/>
</dbReference>
<dbReference type="InterPro" id="IPR037914">
    <property type="entry name" value="SpoVT-AbrB_sf"/>
</dbReference>
<evidence type="ECO:0000256" key="1">
    <source>
        <dbReference type="ARBA" id="ARBA00013860"/>
    </source>
</evidence>
<dbReference type="InterPro" id="IPR003444">
    <property type="entry name" value="MraZ"/>
</dbReference>